<dbReference type="HOGENOM" id="CLU_036316_4_1_1"/>
<sequence>MSIMPQFSRELFAYRPYYAQPYYGYDEYDNPSPFQNAPMSVVARVIDELRDDHRTLLACSLVSKEWLPLAWRTFFRTLTVNSEARAMRLYQLLTRNPLLVQYVQALVISAGDQREKTKDLQGWITTYLPHLAEKLPHVDSLLFEGVQWNRIKYGSDFLRKLALFRGVRNLEFRGCKFQTFGDFEAVVLGFGASVNRLTLASMKWVQPVALPTSYQLPLETLRVISGCSLEMVHAWLTRLQAGRQRGLLKNLELYEVPDAELVHLGRILRGMGHNLQSLKLGVQLRVEGRLLDLERQDVRRWISLQGNSGLRYLTIRVITTVPEQVHWIKNFLCLVSEDNFHILTFEVWLGLPWQLSNNVWNDIANLVSEAPQFQSLQQVRFIHRGSLDIDEVKSAIQRQFPLLHSRGKLVIENWRNMTLFV</sequence>
<proteinExistence type="predicted"/>
<reference evidence="1 2" key="1">
    <citation type="journal article" date="2014" name="PLoS Genet.">
        <title>Analysis of the Phlebiopsis gigantea genome, transcriptome and secretome provides insight into its pioneer colonization strategies of wood.</title>
        <authorList>
            <person name="Hori C."/>
            <person name="Ishida T."/>
            <person name="Igarashi K."/>
            <person name="Samejima M."/>
            <person name="Suzuki H."/>
            <person name="Master E."/>
            <person name="Ferreira P."/>
            <person name="Ruiz-Duenas F.J."/>
            <person name="Held B."/>
            <person name="Canessa P."/>
            <person name="Larrondo L.F."/>
            <person name="Schmoll M."/>
            <person name="Druzhinina I.S."/>
            <person name="Kubicek C.P."/>
            <person name="Gaskell J.A."/>
            <person name="Kersten P."/>
            <person name="St John F."/>
            <person name="Glasner J."/>
            <person name="Sabat G."/>
            <person name="Splinter BonDurant S."/>
            <person name="Syed K."/>
            <person name="Yadav J."/>
            <person name="Mgbeahuruike A.C."/>
            <person name="Kovalchuk A."/>
            <person name="Asiegbu F.O."/>
            <person name="Lackner G."/>
            <person name="Hoffmeister D."/>
            <person name="Rencoret J."/>
            <person name="Gutierrez A."/>
            <person name="Sun H."/>
            <person name="Lindquist E."/>
            <person name="Barry K."/>
            <person name="Riley R."/>
            <person name="Grigoriev I.V."/>
            <person name="Henrissat B."/>
            <person name="Kues U."/>
            <person name="Berka R.M."/>
            <person name="Martinez A.T."/>
            <person name="Covert S.F."/>
            <person name="Blanchette R.A."/>
            <person name="Cullen D."/>
        </authorList>
    </citation>
    <scope>NUCLEOTIDE SEQUENCE [LARGE SCALE GENOMIC DNA]</scope>
    <source>
        <strain evidence="1 2">11061_1 CR5-6</strain>
    </source>
</reference>
<protein>
    <recommendedName>
        <fullName evidence="3">F-box domain-containing protein</fullName>
    </recommendedName>
</protein>
<evidence type="ECO:0000313" key="1">
    <source>
        <dbReference type="EMBL" id="KIP03575.1"/>
    </source>
</evidence>
<dbReference type="AlphaFoldDB" id="A0A0C3S5J3"/>
<dbReference type="OrthoDB" id="2794288at2759"/>
<accession>A0A0C3S5J3</accession>
<gene>
    <name evidence="1" type="ORF">PHLGIDRAFT_234729</name>
</gene>
<evidence type="ECO:0008006" key="3">
    <source>
        <dbReference type="Google" id="ProtNLM"/>
    </source>
</evidence>
<dbReference type="STRING" id="745531.A0A0C3S5J3"/>
<dbReference type="EMBL" id="KN840609">
    <property type="protein sequence ID" value="KIP03575.1"/>
    <property type="molecule type" value="Genomic_DNA"/>
</dbReference>
<dbReference type="Proteomes" id="UP000053257">
    <property type="component" value="Unassembled WGS sequence"/>
</dbReference>
<evidence type="ECO:0000313" key="2">
    <source>
        <dbReference type="Proteomes" id="UP000053257"/>
    </source>
</evidence>
<name>A0A0C3S5J3_PHLG1</name>
<organism evidence="1 2">
    <name type="scientific">Phlebiopsis gigantea (strain 11061_1 CR5-6)</name>
    <name type="common">White-rot fungus</name>
    <name type="synonym">Peniophora gigantea</name>
    <dbReference type="NCBI Taxonomy" id="745531"/>
    <lineage>
        <taxon>Eukaryota</taxon>
        <taxon>Fungi</taxon>
        <taxon>Dikarya</taxon>
        <taxon>Basidiomycota</taxon>
        <taxon>Agaricomycotina</taxon>
        <taxon>Agaricomycetes</taxon>
        <taxon>Polyporales</taxon>
        <taxon>Phanerochaetaceae</taxon>
        <taxon>Phlebiopsis</taxon>
    </lineage>
</organism>
<keyword evidence="2" id="KW-1185">Reference proteome</keyword>